<proteinExistence type="predicted"/>
<reference evidence="8" key="1">
    <citation type="journal article" date="2017" name="Nat. Commun.">
        <title>The asparagus genome sheds light on the origin and evolution of a young Y chromosome.</title>
        <authorList>
            <person name="Harkess A."/>
            <person name="Zhou J."/>
            <person name="Xu C."/>
            <person name="Bowers J.E."/>
            <person name="Van der Hulst R."/>
            <person name="Ayyampalayam S."/>
            <person name="Mercati F."/>
            <person name="Riccardi P."/>
            <person name="McKain M.R."/>
            <person name="Kakrana A."/>
            <person name="Tang H."/>
            <person name="Ray J."/>
            <person name="Groenendijk J."/>
            <person name="Arikit S."/>
            <person name="Mathioni S.M."/>
            <person name="Nakano M."/>
            <person name="Shan H."/>
            <person name="Telgmann-Rauber A."/>
            <person name="Kanno A."/>
            <person name="Yue Z."/>
            <person name="Chen H."/>
            <person name="Li W."/>
            <person name="Chen Y."/>
            <person name="Xu X."/>
            <person name="Zhang Y."/>
            <person name="Luo S."/>
            <person name="Chen H."/>
            <person name="Gao J."/>
            <person name="Mao Z."/>
            <person name="Pires J.C."/>
            <person name="Luo M."/>
            <person name="Kudrna D."/>
            <person name="Wing R.A."/>
            <person name="Meyers B.C."/>
            <person name="Yi K."/>
            <person name="Kong H."/>
            <person name="Lavrijsen P."/>
            <person name="Sunseri F."/>
            <person name="Falavigna A."/>
            <person name="Ye Y."/>
            <person name="Leebens-Mack J.H."/>
            <person name="Chen G."/>
        </authorList>
    </citation>
    <scope>NUCLEOTIDE SEQUENCE [LARGE SCALE GENOMIC DNA]</scope>
    <source>
        <strain evidence="8">cv. DH0086</strain>
    </source>
</reference>
<keyword evidence="8" id="KW-1185">Reference proteome</keyword>
<sequence>MAKGSKARGVALGFIFFPLVYVTLLRCDVSPPLLPRLSSSWSLGSKETGMEVTEFSGFLLRRLVRGSARRELSRNGVTCISDTESDTCITSDSVRLTTGKSPTVLYLTGGQQLSRQNRNTLLQLVITDYEEYWVKKYRRILARLSSFDIIVASSTSSSAADEKVHCFPAAVVGLRYHGNLLCNSTSEPGGVSTADFRNFLHAAFSLRNGPMGPTNSPTMVLLSRRKSRKILNEENVAELAREVGFRVIVATQEVVRNLQNFTELVNGCNVLMGVHGAGLTNLMFLRPQAVVLQVVPWGLDWASTAYYARPAKRLGLQYVEYHIEVEESSLCNEYPKDHPVLTDPWGINLKGYNVSKPVYTDGQNVRINLARFKDTLLKARELVRNPSKVSVE</sequence>
<evidence type="ECO:0000256" key="2">
    <source>
        <dbReference type="ARBA" id="ARBA00004881"/>
    </source>
</evidence>
<dbReference type="InterPro" id="IPR007657">
    <property type="entry name" value="Glycosyltransferase_61"/>
</dbReference>
<keyword evidence="5" id="KW-0325">Glycoprotein</keyword>
<evidence type="ECO:0000313" key="8">
    <source>
        <dbReference type="Proteomes" id="UP000243459"/>
    </source>
</evidence>
<protein>
    <recommendedName>
        <fullName evidence="6">Glycosyltransferase 61 catalytic domain-containing protein</fullName>
    </recommendedName>
</protein>
<dbReference type="GO" id="GO:0000139">
    <property type="term" value="C:Golgi membrane"/>
    <property type="evidence" value="ECO:0007669"/>
    <property type="project" value="UniProtKB-SubCell"/>
</dbReference>
<name>A0A5P1FVH6_ASPOF</name>
<evidence type="ECO:0000259" key="6">
    <source>
        <dbReference type="Pfam" id="PF04577"/>
    </source>
</evidence>
<evidence type="ECO:0000313" key="7">
    <source>
        <dbReference type="EMBL" id="ONK81477.1"/>
    </source>
</evidence>
<evidence type="ECO:0000256" key="4">
    <source>
        <dbReference type="ARBA" id="ARBA00022679"/>
    </source>
</evidence>
<evidence type="ECO:0000256" key="3">
    <source>
        <dbReference type="ARBA" id="ARBA00022676"/>
    </source>
</evidence>
<organism evidence="7 8">
    <name type="scientific">Asparagus officinalis</name>
    <name type="common">Garden asparagus</name>
    <dbReference type="NCBI Taxonomy" id="4686"/>
    <lineage>
        <taxon>Eukaryota</taxon>
        <taxon>Viridiplantae</taxon>
        <taxon>Streptophyta</taxon>
        <taxon>Embryophyta</taxon>
        <taxon>Tracheophyta</taxon>
        <taxon>Spermatophyta</taxon>
        <taxon>Magnoliopsida</taxon>
        <taxon>Liliopsida</taxon>
        <taxon>Asparagales</taxon>
        <taxon>Asparagaceae</taxon>
        <taxon>Asparagoideae</taxon>
        <taxon>Asparagus</taxon>
    </lineage>
</organism>
<keyword evidence="4" id="KW-0808">Transferase</keyword>
<accession>A0A5P1FVH6</accession>
<dbReference type="Proteomes" id="UP000243459">
    <property type="component" value="Chromosome 1"/>
</dbReference>
<evidence type="ECO:0000256" key="1">
    <source>
        <dbReference type="ARBA" id="ARBA00004323"/>
    </source>
</evidence>
<dbReference type="AlphaFoldDB" id="A0A5P1FVH6"/>
<dbReference type="OMA" id="HVTHSIA"/>
<dbReference type="EMBL" id="CM007381">
    <property type="protein sequence ID" value="ONK81477.1"/>
    <property type="molecule type" value="Genomic_DNA"/>
</dbReference>
<dbReference type="InterPro" id="IPR049625">
    <property type="entry name" value="Glyco_transf_61_cat"/>
</dbReference>
<feature type="domain" description="Glycosyltransferase 61 catalytic" evidence="6">
    <location>
        <begin position="191"/>
        <end position="292"/>
    </location>
</feature>
<comment type="subcellular location">
    <subcellularLocation>
        <location evidence="1">Golgi apparatus membrane</location>
        <topology evidence="1">Single-pass type II membrane protein</topology>
    </subcellularLocation>
</comment>
<comment type="pathway">
    <text evidence="2">Glycan metabolism.</text>
</comment>
<dbReference type="Pfam" id="PF04577">
    <property type="entry name" value="Glyco_transf_61"/>
    <property type="match status" value="1"/>
</dbReference>
<evidence type="ECO:0000256" key="5">
    <source>
        <dbReference type="ARBA" id="ARBA00023180"/>
    </source>
</evidence>
<keyword evidence="3" id="KW-0328">Glycosyltransferase</keyword>
<dbReference type="GO" id="GO:0016763">
    <property type="term" value="F:pentosyltransferase activity"/>
    <property type="evidence" value="ECO:0007669"/>
    <property type="project" value="UniProtKB-ARBA"/>
</dbReference>
<gene>
    <name evidence="7" type="ORF">A4U43_C01F29550</name>
</gene>
<dbReference type="Gramene" id="ONK81477">
    <property type="protein sequence ID" value="ONK81477"/>
    <property type="gene ID" value="A4U43_C01F29550"/>
</dbReference>
<dbReference type="PANTHER" id="PTHR20961">
    <property type="entry name" value="GLYCOSYLTRANSFERASE"/>
    <property type="match status" value="1"/>
</dbReference>
<dbReference type="PANTHER" id="PTHR20961:SF108">
    <property type="entry name" value="GLYCOSYLTRANSFERASE"/>
    <property type="match status" value="1"/>
</dbReference>